<dbReference type="EMBL" id="NCKW01020167">
    <property type="protein sequence ID" value="POM58733.1"/>
    <property type="molecule type" value="Genomic_DNA"/>
</dbReference>
<dbReference type="Proteomes" id="UP000237271">
    <property type="component" value="Unassembled WGS sequence"/>
</dbReference>
<dbReference type="OrthoDB" id="5857104at2759"/>
<evidence type="ECO:0000313" key="3">
    <source>
        <dbReference type="Proteomes" id="UP000237271"/>
    </source>
</evidence>
<keyword evidence="3" id="KW-1185">Reference proteome</keyword>
<feature type="compositionally biased region" description="Acidic residues" evidence="1">
    <location>
        <begin position="150"/>
        <end position="163"/>
    </location>
</feature>
<gene>
    <name evidence="2" type="ORF">PHPALM_36582</name>
</gene>
<feature type="region of interest" description="Disordered" evidence="1">
    <location>
        <begin position="135"/>
        <end position="163"/>
    </location>
</feature>
<accession>A0A2P4WZL8</accession>
<comment type="caution">
    <text evidence="2">The sequence shown here is derived from an EMBL/GenBank/DDBJ whole genome shotgun (WGS) entry which is preliminary data.</text>
</comment>
<sequence length="196" mass="23241">MRMADRIRNLARRTNDDDDENDDDSSKSLLDMIQFGLHRLMQEAIGDNEDALMKPLEEKYIQHILARKSTKHVEDIASSDKMPLTLKNDKLLESGGDFREENMYYFEGEDYTKIVTNTTQDAELLHKLCKEAATSTKRQTNAARKRYEQDDVDEDDEDEEQVIENEAERVRKREERRQKALERKLAQWKVNNYWHQ</sequence>
<feature type="region of interest" description="Disordered" evidence="1">
    <location>
        <begin position="1"/>
        <end position="26"/>
    </location>
</feature>
<proteinExistence type="predicted"/>
<evidence type="ECO:0000256" key="1">
    <source>
        <dbReference type="SAM" id="MobiDB-lite"/>
    </source>
</evidence>
<name>A0A2P4WZL8_9STRA</name>
<dbReference type="AlphaFoldDB" id="A0A2P4WZL8"/>
<reference evidence="2 3" key="1">
    <citation type="journal article" date="2017" name="Genome Biol. Evol.">
        <title>Phytophthora megakarya and P. palmivora, closely related causal agents of cacao black pod rot, underwent increases in genome sizes and gene numbers by different mechanisms.</title>
        <authorList>
            <person name="Ali S.S."/>
            <person name="Shao J."/>
            <person name="Lary D.J."/>
            <person name="Kronmiller B."/>
            <person name="Shen D."/>
            <person name="Strem M.D."/>
            <person name="Amoako-Attah I."/>
            <person name="Akrofi A.Y."/>
            <person name="Begoude B.A."/>
            <person name="Ten Hoopen G.M."/>
            <person name="Coulibaly K."/>
            <person name="Kebe B.I."/>
            <person name="Melnick R.L."/>
            <person name="Guiltinan M.J."/>
            <person name="Tyler B.M."/>
            <person name="Meinhardt L.W."/>
            <person name="Bailey B.A."/>
        </authorList>
    </citation>
    <scope>NUCLEOTIDE SEQUENCE [LARGE SCALE GENOMIC DNA]</scope>
    <source>
        <strain evidence="3">sbr112.9</strain>
    </source>
</reference>
<protein>
    <submittedName>
        <fullName evidence="2">Chromodomain-helicase-DNA-binding protein 1</fullName>
    </submittedName>
</protein>
<evidence type="ECO:0000313" key="2">
    <source>
        <dbReference type="EMBL" id="POM58733.1"/>
    </source>
</evidence>
<organism evidence="2 3">
    <name type="scientific">Phytophthora palmivora</name>
    <dbReference type="NCBI Taxonomy" id="4796"/>
    <lineage>
        <taxon>Eukaryota</taxon>
        <taxon>Sar</taxon>
        <taxon>Stramenopiles</taxon>
        <taxon>Oomycota</taxon>
        <taxon>Peronosporomycetes</taxon>
        <taxon>Peronosporales</taxon>
        <taxon>Peronosporaceae</taxon>
        <taxon>Phytophthora</taxon>
    </lineage>
</organism>